<gene>
    <name evidence="1" type="ORF">AAD027_10365</name>
</gene>
<dbReference type="RefSeq" id="WP_341725956.1">
    <property type="nucleotide sequence ID" value="NZ_JBBWWT010000004.1"/>
</dbReference>
<dbReference type="Proteomes" id="UP001459204">
    <property type="component" value="Unassembled WGS sequence"/>
</dbReference>
<keyword evidence="2" id="KW-1185">Reference proteome</keyword>
<accession>A0ABU9J1Z9</accession>
<protein>
    <submittedName>
        <fullName evidence="1">Phytoene/squalene synthase family protein</fullName>
    </submittedName>
</protein>
<comment type="caution">
    <text evidence="1">The sequence shown here is derived from an EMBL/GenBank/DDBJ whole genome shotgun (WGS) entry which is preliminary data.</text>
</comment>
<evidence type="ECO:0000313" key="2">
    <source>
        <dbReference type="Proteomes" id="UP001459204"/>
    </source>
</evidence>
<evidence type="ECO:0000313" key="1">
    <source>
        <dbReference type="EMBL" id="MEL1264768.1"/>
    </source>
</evidence>
<sequence>MSDSAALDSFLEKWRARWPEWSVAEIFVPAERRERAVAWFALLQEFDDALNIAGDPLPADAKLAWWGEELRGWAARRSRHPLGRRLEPIRAPWEQLAEALPALAPARMPTRDGDAAFASLSAFAEAVVAVEADVLGRAAEPGAVIAHTLAIRLMDVGATAVPYDLGASVHGDPARLRAWADHLRDRGGDLRQGARERRILSSFAFGRLLRHARAGQPAPLPSPPRLLFTAWRAVRGG</sequence>
<dbReference type="EMBL" id="JBBWWT010000004">
    <property type="protein sequence ID" value="MEL1264768.1"/>
    <property type="molecule type" value="Genomic_DNA"/>
</dbReference>
<organism evidence="1 2">
    <name type="scientific">Pseudoxanthomonas putridarboris</name>
    <dbReference type="NCBI Taxonomy" id="752605"/>
    <lineage>
        <taxon>Bacteria</taxon>
        <taxon>Pseudomonadati</taxon>
        <taxon>Pseudomonadota</taxon>
        <taxon>Gammaproteobacteria</taxon>
        <taxon>Lysobacterales</taxon>
        <taxon>Lysobacteraceae</taxon>
        <taxon>Pseudoxanthomonas</taxon>
    </lineage>
</organism>
<proteinExistence type="predicted"/>
<name>A0ABU9J1Z9_9GAMM</name>
<reference evidence="1 2" key="1">
    <citation type="submission" date="2024-04" db="EMBL/GenBank/DDBJ databases">
        <title>Draft genome sequence of Pseudoxanthomonas putridarboris WD12.</title>
        <authorList>
            <person name="Oh J."/>
        </authorList>
    </citation>
    <scope>NUCLEOTIDE SEQUENCE [LARGE SCALE GENOMIC DNA]</scope>
    <source>
        <strain evidence="1 2">WD12</strain>
    </source>
</reference>